<dbReference type="SUPFAM" id="SSF54373">
    <property type="entry name" value="FAD-linked reductases, C-terminal domain"/>
    <property type="match status" value="1"/>
</dbReference>
<evidence type="ECO:0000256" key="1">
    <source>
        <dbReference type="ARBA" id="ARBA00001974"/>
    </source>
</evidence>
<dbReference type="Proteomes" id="UP001595885">
    <property type="component" value="Unassembled WGS sequence"/>
</dbReference>
<dbReference type="RefSeq" id="WP_379740769.1">
    <property type="nucleotide sequence ID" value="NZ_JBHSGW010000025.1"/>
</dbReference>
<dbReference type="Gene3D" id="3.40.50.720">
    <property type="entry name" value="NAD(P)-binding Rossmann-like Domain"/>
    <property type="match status" value="1"/>
</dbReference>
<comment type="catalytic activity">
    <reaction evidence="8">
        <text>a D-alpha-amino acid + O2 + H2O = a 2-oxocarboxylate + H2O2 + NH4(+)</text>
        <dbReference type="Rhea" id="RHEA:21816"/>
        <dbReference type="ChEBI" id="CHEBI:15377"/>
        <dbReference type="ChEBI" id="CHEBI:15379"/>
        <dbReference type="ChEBI" id="CHEBI:16240"/>
        <dbReference type="ChEBI" id="CHEBI:28938"/>
        <dbReference type="ChEBI" id="CHEBI:35179"/>
        <dbReference type="ChEBI" id="CHEBI:59871"/>
        <dbReference type="EC" id="1.4.3.3"/>
    </reaction>
    <physiologicalReaction direction="left-to-right" evidence="8">
        <dbReference type="Rhea" id="RHEA:21817"/>
    </physiologicalReaction>
</comment>
<dbReference type="EMBL" id="JBHSGW010000025">
    <property type="protein sequence ID" value="MFC4740093.1"/>
    <property type="molecule type" value="Genomic_DNA"/>
</dbReference>
<protein>
    <recommendedName>
        <fullName evidence="7">D-amino-acid oxidase</fullName>
        <ecNumber evidence="6">1.4.3.3</ecNumber>
    </recommendedName>
</protein>
<evidence type="ECO:0000256" key="7">
    <source>
        <dbReference type="ARBA" id="ARBA00039751"/>
    </source>
</evidence>
<gene>
    <name evidence="10" type="ORF">ACFO3U_08805</name>
</gene>
<dbReference type="PANTHER" id="PTHR11530">
    <property type="entry name" value="D-AMINO ACID OXIDASE"/>
    <property type="match status" value="1"/>
</dbReference>
<keyword evidence="11" id="KW-1185">Reference proteome</keyword>
<evidence type="ECO:0000259" key="9">
    <source>
        <dbReference type="Pfam" id="PF01266"/>
    </source>
</evidence>
<evidence type="ECO:0000313" key="11">
    <source>
        <dbReference type="Proteomes" id="UP001595885"/>
    </source>
</evidence>
<evidence type="ECO:0000256" key="5">
    <source>
        <dbReference type="ARBA" id="ARBA00023002"/>
    </source>
</evidence>
<organism evidence="10 11">
    <name type="scientific">Flavobacterium ponti</name>
    <dbReference type="NCBI Taxonomy" id="665133"/>
    <lineage>
        <taxon>Bacteria</taxon>
        <taxon>Pseudomonadati</taxon>
        <taxon>Bacteroidota</taxon>
        <taxon>Flavobacteriia</taxon>
        <taxon>Flavobacteriales</taxon>
        <taxon>Flavobacteriaceae</taxon>
        <taxon>Flavobacterium</taxon>
    </lineage>
</organism>
<feature type="domain" description="FAD dependent oxidoreductase" evidence="9">
    <location>
        <begin position="4"/>
        <end position="308"/>
    </location>
</feature>
<sequence length="315" mass="35003">MKSVTVVGSGIIGLTTAIALQENGFNVTLIAKERFEKTLSSKVGAIWFPFEIQPIEKTNHWATLSYERYKLDLINTNGVSFIPFLTAYTNTSNTEWTTRLPEGTVRKALPSELPSGINKAYISIVPLAEPLLYLPYLFEKFTRNGGVFQQKEITSLHELASLNTLVVNCTGLGAKALCNDTDLHPMRGQILRCKKMNVSSFAESTQKNALSYIINRSTDCVIGGTDYENDWNTNIEASDTTLILNRIKAIGLSDSSPEILEEIVGLRPRRSHVRFEFDSEFKNVFHNYGHGGAGFTVAWGCAIELAELFSLKSSF</sequence>
<dbReference type="EC" id="1.4.3.3" evidence="6"/>
<keyword evidence="5 10" id="KW-0560">Oxidoreductase</keyword>
<name>A0ABV9P3C7_9FLAO</name>
<dbReference type="InterPro" id="IPR006076">
    <property type="entry name" value="FAD-dep_OxRdtase"/>
</dbReference>
<evidence type="ECO:0000256" key="3">
    <source>
        <dbReference type="ARBA" id="ARBA00022630"/>
    </source>
</evidence>
<evidence type="ECO:0000313" key="10">
    <source>
        <dbReference type="EMBL" id="MFC4740093.1"/>
    </source>
</evidence>
<keyword evidence="4" id="KW-0274">FAD</keyword>
<proteinExistence type="inferred from homology"/>
<keyword evidence="3" id="KW-0285">Flavoprotein</keyword>
<dbReference type="PANTHER" id="PTHR11530:SF11">
    <property type="entry name" value="D-ASPARTATE OXIDASE"/>
    <property type="match status" value="1"/>
</dbReference>
<evidence type="ECO:0000256" key="6">
    <source>
        <dbReference type="ARBA" id="ARBA00039101"/>
    </source>
</evidence>
<dbReference type="SUPFAM" id="SSF51971">
    <property type="entry name" value="Nucleotide-binding domain"/>
    <property type="match status" value="1"/>
</dbReference>
<reference evidence="11" key="1">
    <citation type="journal article" date="2019" name="Int. J. Syst. Evol. Microbiol.">
        <title>The Global Catalogue of Microorganisms (GCM) 10K type strain sequencing project: providing services to taxonomists for standard genome sequencing and annotation.</title>
        <authorList>
            <consortium name="The Broad Institute Genomics Platform"/>
            <consortium name="The Broad Institute Genome Sequencing Center for Infectious Disease"/>
            <person name="Wu L."/>
            <person name="Ma J."/>
        </authorList>
    </citation>
    <scope>NUCLEOTIDE SEQUENCE [LARGE SCALE GENOMIC DNA]</scope>
    <source>
        <strain evidence="11">CCUG 50349</strain>
    </source>
</reference>
<evidence type="ECO:0000256" key="4">
    <source>
        <dbReference type="ARBA" id="ARBA00022827"/>
    </source>
</evidence>
<evidence type="ECO:0000256" key="8">
    <source>
        <dbReference type="ARBA" id="ARBA00049547"/>
    </source>
</evidence>
<dbReference type="GO" id="GO:0016491">
    <property type="term" value="F:oxidoreductase activity"/>
    <property type="evidence" value="ECO:0007669"/>
    <property type="project" value="UniProtKB-KW"/>
</dbReference>
<evidence type="ECO:0000256" key="2">
    <source>
        <dbReference type="ARBA" id="ARBA00006730"/>
    </source>
</evidence>
<comment type="similarity">
    <text evidence="2">Belongs to the DAMOX/DASOX family.</text>
</comment>
<dbReference type="InterPro" id="IPR023209">
    <property type="entry name" value="DAO"/>
</dbReference>
<comment type="caution">
    <text evidence="10">The sequence shown here is derived from an EMBL/GenBank/DDBJ whole genome shotgun (WGS) entry which is preliminary data.</text>
</comment>
<comment type="cofactor">
    <cofactor evidence="1">
        <name>FAD</name>
        <dbReference type="ChEBI" id="CHEBI:57692"/>
    </cofactor>
</comment>
<dbReference type="Gene3D" id="3.30.9.10">
    <property type="entry name" value="D-Amino Acid Oxidase, subunit A, domain 2"/>
    <property type="match status" value="1"/>
</dbReference>
<dbReference type="Pfam" id="PF01266">
    <property type="entry name" value="DAO"/>
    <property type="match status" value="1"/>
</dbReference>
<accession>A0ABV9P3C7</accession>